<dbReference type="Pfam" id="PF12854">
    <property type="entry name" value="PPR_1"/>
    <property type="match status" value="2"/>
</dbReference>
<reference evidence="4" key="1">
    <citation type="submission" date="2013-07" db="EMBL/GenBank/DDBJ databases">
        <title>The genome of Eucalyptus grandis.</title>
        <authorList>
            <person name="Schmutz J."/>
            <person name="Hayes R."/>
            <person name="Myburg A."/>
            <person name="Tuskan G."/>
            <person name="Grattapaglia D."/>
            <person name="Rokhsar D.S."/>
        </authorList>
    </citation>
    <scope>NUCLEOTIDE SEQUENCE</scope>
    <source>
        <tissue evidence="4">Leaf extractions</tissue>
    </source>
</reference>
<dbReference type="eggNOG" id="KOG4197">
    <property type="taxonomic scope" value="Eukaryota"/>
</dbReference>
<dbReference type="InterPro" id="IPR002885">
    <property type="entry name" value="PPR_rpt"/>
</dbReference>
<dbReference type="OMA" id="KWPKQIT"/>
<dbReference type="InterPro" id="IPR011990">
    <property type="entry name" value="TPR-like_helical_dom_sf"/>
</dbReference>
<accession>A0A059C814</accession>
<dbReference type="Gene3D" id="1.25.40.10">
    <property type="entry name" value="Tetratricopeptide repeat domain"/>
    <property type="match status" value="4"/>
</dbReference>
<feature type="repeat" description="PPR" evidence="3">
    <location>
        <begin position="152"/>
        <end position="187"/>
    </location>
</feature>
<feature type="repeat" description="PPR" evidence="3">
    <location>
        <begin position="188"/>
        <end position="222"/>
    </location>
</feature>
<dbReference type="Pfam" id="PF01535">
    <property type="entry name" value="PPR"/>
    <property type="match status" value="1"/>
</dbReference>
<dbReference type="OrthoDB" id="185373at2759"/>
<keyword evidence="2" id="KW-0677">Repeat</keyword>
<feature type="repeat" description="PPR" evidence="3">
    <location>
        <begin position="223"/>
        <end position="257"/>
    </location>
</feature>
<protein>
    <recommendedName>
        <fullName evidence="5">Pentacotripeptide-repeat region of PRORP domain-containing protein</fullName>
    </recommendedName>
</protein>
<dbReference type="InParanoid" id="A0A059C814"/>
<feature type="repeat" description="PPR" evidence="3">
    <location>
        <begin position="258"/>
        <end position="292"/>
    </location>
</feature>
<proteinExistence type="inferred from homology"/>
<organism evidence="4">
    <name type="scientific">Eucalyptus grandis</name>
    <name type="common">Flooded gum</name>
    <dbReference type="NCBI Taxonomy" id="71139"/>
    <lineage>
        <taxon>Eukaryota</taxon>
        <taxon>Viridiplantae</taxon>
        <taxon>Streptophyta</taxon>
        <taxon>Embryophyta</taxon>
        <taxon>Tracheophyta</taxon>
        <taxon>Spermatophyta</taxon>
        <taxon>Magnoliopsida</taxon>
        <taxon>eudicotyledons</taxon>
        <taxon>Gunneridae</taxon>
        <taxon>Pentapetalae</taxon>
        <taxon>rosids</taxon>
        <taxon>malvids</taxon>
        <taxon>Myrtales</taxon>
        <taxon>Myrtaceae</taxon>
        <taxon>Myrtoideae</taxon>
        <taxon>Eucalypteae</taxon>
        <taxon>Eucalyptus</taxon>
    </lineage>
</organism>
<dbReference type="PANTHER" id="PTHR47933">
    <property type="entry name" value="PENTATRICOPEPTIDE REPEAT-CONTAINING PROTEIN 1, MITOCHONDRIAL"/>
    <property type="match status" value="1"/>
</dbReference>
<dbReference type="EMBL" id="KK198757">
    <property type="protein sequence ID" value="KCW74608.1"/>
    <property type="molecule type" value="Genomic_DNA"/>
</dbReference>
<dbReference type="InterPro" id="IPR051240">
    <property type="entry name" value="Mito_RNA-Proc/Resp"/>
</dbReference>
<evidence type="ECO:0000256" key="3">
    <source>
        <dbReference type="PROSITE-ProRule" id="PRU00708"/>
    </source>
</evidence>
<name>A0A059C814_EUCGR</name>
<evidence type="ECO:0000256" key="1">
    <source>
        <dbReference type="ARBA" id="ARBA00007626"/>
    </source>
</evidence>
<dbReference type="NCBIfam" id="TIGR00756">
    <property type="entry name" value="PPR"/>
    <property type="match status" value="7"/>
</dbReference>
<gene>
    <name evidence="4" type="ORF">EUGRSUZ_E03336</name>
</gene>
<dbReference type="PANTHER" id="PTHR47933:SF25">
    <property type="entry name" value="OS01G0672166 PROTEIN"/>
    <property type="match status" value="1"/>
</dbReference>
<feature type="repeat" description="PPR" evidence="3">
    <location>
        <begin position="405"/>
        <end position="439"/>
    </location>
</feature>
<feature type="repeat" description="PPR" evidence="3">
    <location>
        <begin position="117"/>
        <end position="151"/>
    </location>
</feature>
<dbReference type="Gramene" id="KCW74608">
    <property type="protein sequence ID" value="KCW74608"/>
    <property type="gene ID" value="EUGRSUZ_E03336"/>
</dbReference>
<dbReference type="Pfam" id="PF13041">
    <property type="entry name" value="PPR_2"/>
    <property type="match status" value="2"/>
</dbReference>
<evidence type="ECO:0000313" key="4">
    <source>
        <dbReference type="EMBL" id="KCW74608.1"/>
    </source>
</evidence>
<feature type="repeat" description="PPR" evidence="3">
    <location>
        <begin position="47"/>
        <end position="81"/>
    </location>
</feature>
<comment type="similarity">
    <text evidence="1">Belongs to the PPR family. P subfamily.</text>
</comment>
<sequence>MASRIKWSNKITTSQVEQLIRAERDVQRAMLIFDSATAEYSNGFRHDEKTFSLIISKLVSANQFWTAEELLQRMKEEQCNLMEDIFLSICRGYGRVHRPLDSLRVFQRMKRFQCKPSPKSYVTILDILVEENQLKLALRFYKHMRVIGVSPTVASLNVLIKALCKNSGTMDSALQIFYEMPNRGFIPDSYTYGTLINGLCKWGRIGDARKLFEEMETKGCSPSVITYTSMIHGLCQSENLNEAFGLFEQMMGKGIEPNVFTFSSLMDGFCKSGCSSQAMEFLDMMVRKWLRPNMITYSTLIHGLCKEGKVYEALETLDRMKLQGLKPDAGLYGKIIAGFCDKCKFQEAANSLDEMILEGISPNRLTWSIHVRIHNAVVQGLAGHGEINRAYQLYLSMRARGISIDASTFSTLVQYFFRKGDIDKAAQVFEEMMSDGCALDEETWKAGVEGFVHWEKGKEAADLLPELIREQ</sequence>
<dbReference type="AlphaFoldDB" id="A0A059C814"/>
<dbReference type="FunCoup" id="A0A059C814">
    <property type="interactions" value="797"/>
</dbReference>
<feature type="repeat" description="PPR" evidence="3">
    <location>
        <begin position="370"/>
        <end position="404"/>
    </location>
</feature>
<evidence type="ECO:0000256" key="2">
    <source>
        <dbReference type="ARBA" id="ARBA00022737"/>
    </source>
</evidence>
<evidence type="ECO:0008006" key="5">
    <source>
        <dbReference type="Google" id="ProtNLM"/>
    </source>
</evidence>
<dbReference type="PROSITE" id="PS51375">
    <property type="entry name" value="PPR"/>
    <property type="match status" value="10"/>
</dbReference>
<feature type="repeat" description="PPR" evidence="3">
    <location>
        <begin position="293"/>
        <end position="327"/>
    </location>
</feature>
<feature type="repeat" description="PPR" evidence="3">
    <location>
        <begin position="328"/>
        <end position="362"/>
    </location>
</feature>
<dbReference type="KEGG" id="egr:104445298"/>
<dbReference type="FunFam" id="1.25.40.10:FF:000558">
    <property type="entry name" value="Pentatricopeptide repeat-containing protein At5g39710"/>
    <property type="match status" value="1"/>
</dbReference>